<evidence type="ECO:0000256" key="4">
    <source>
        <dbReference type="ARBA" id="ARBA00022801"/>
    </source>
</evidence>
<dbReference type="CDD" id="cd00056">
    <property type="entry name" value="ENDO3c"/>
    <property type="match status" value="1"/>
</dbReference>
<dbReference type="InterPro" id="IPR052054">
    <property type="entry name" value="Oxidative_DNA_repair_enzyme"/>
</dbReference>
<comment type="caution">
    <text evidence="11">The sequence shown here is derived from an EMBL/GenBank/DDBJ whole genome shotgun (WGS) entry which is preliminary data.</text>
</comment>
<evidence type="ECO:0000256" key="2">
    <source>
        <dbReference type="ARBA" id="ARBA00012720"/>
    </source>
</evidence>
<dbReference type="InterPro" id="IPR003265">
    <property type="entry name" value="HhH-GPD_domain"/>
</dbReference>
<dbReference type="PANTHER" id="PTHR10242:SF2">
    <property type="entry name" value="N-GLYCOSYLASE_DNA LYASE"/>
    <property type="match status" value="1"/>
</dbReference>
<dbReference type="SMART" id="SM00478">
    <property type="entry name" value="ENDO3c"/>
    <property type="match status" value="1"/>
</dbReference>
<dbReference type="GO" id="GO:0003684">
    <property type="term" value="F:damaged DNA binding"/>
    <property type="evidence" value="ECO:0007669"/>
    <property type="project" value="InterPro"/>
</dbReference>
<comment type="catalytic activity">
    <reaction evidence="9">
        <text>2'-deoxyribonucleotide-(2'-deoxyribose 5'-phosphate)-2'-deoxyribonucleotide-DNA = a 3'-end 2'-deoxyribonucleotide-(2,3-dehydro-2,3-deoxyribose 5'-phosphate)-DNA + a 5'-end 5'-phospho-2'-deoxyribonucleoside-DNA + H(+)</text>
        <dbReference type="Rhea" id="RHEA:66592"/>
        <dbReference type="Rhea" id="RHEA-COMP:13180"/>
        <dbReference type="Rhea" id="RHEA-COMP:16897"/>
        <dbReference type="Rhea" id="RHEA-COMP:17067"/>
        <dbReference type="ChEBI" id="CHEBI:15378"/>
        <dbReference type="ChEBI" id="CHEBI:136412"/>
        <dbReference type="ChEBI" id="CHEBI:157695"/>
        <dbReference type="ChEBI" id="CHEBI:167181"/>
        <dbReference type="EC" id="4.2.99.18"/>
    </reaction>
</comment>
<dbReference type="Pfam" id="PF07934">
    <property type="entry name" value="OGG_N"/>
    <property type="match status" value="1"/>
</dbReference>
<keyword evidence="3" id="KW-0227">DNA damage</keyword>
<keyword evidence="8" id="KW-0326">Glycosidase</keyword>
<evidence type="ECO:0000256" key="5">
    <source>
        <dbReference type="ARBA" id="ARBA00023204"/>
    </source>
</evidence>
<dbReference type="EMBL" id="QZDT01000011">
    <property type="protein sequence ID" value="NBJ92704.1"/>
    <property type="molecule type" value="Genomic_DNA"/>
</dbReference>
<evidence type="ECO:0000313" key="12">
    <source>
        <dbReference type="Proteomes" id="UP001154420"/>
    </source>
</evidence>
<keyword evidence="6" id="KW-0456">Lyase</keyword>
<dbReference type="Pfam" id="PF00730">
    <property type="entry name" value="HhH-GPD"/>
    <property type="match status" value="1"/>
</dbReference>
<dbReference type="SUPFAM" id="SSF55945">
    <property type="entry name" value="TATA-box binding protein-like"/>
    <property type="match status" value="1"/>
</dbReference>
<evidence type="ECO:0000256" key="1">
    <source>
        <dbReference type="ARBA" id="ARBA00010679"/>
    </source>
</evidence>
<feature type="domain" description="HhH-GPD" evidence="10">
    <location>
        <begin position="136"/>
        <end position="290"/>
    </location>
</feature>
<dbReference type="OrthoDB" id="9798522at2"/>
<dbReference type="PANTHER" id="PTHR10242">
    <property type="entry name" value="8-OXOGUANINE DNA GLYCOSYLASE"/>
    <property type="match status" value="1"/>
</dbReference>
<dbReference type="GO" id="GO:0006289">
    <property type="term" value="P:nucleotide-excision repair"/>
    <property type="evidence" value="ECO:0007669"/>
    <property type="project" value="InterPro"/>
</dbReference>
<keyword evidence="4" id="KW-0378">Hydrolase</keyword>
<evidence type="ECO:0000256" key="3">
    <source>
        <dbReference type="ARBA" id="ARBA00022763"/>
    </source>
</evidence>
<dbReference type="Proteomes" id="UP001154420">
    <property type="component" value="Unassembled WGS sequence"/>
</dbReference>
<evidence type="ECO:0000259" key="10">
    <source>
        <dbReference type="SMART" id="SM00478"/>
    </source>
</evidence>
<keyword evidence="7" id="KW-0511">Multifunctional enzyme</keyword>
<proteinExistence type="inferred from homology"/>
<dbReference type="SUPFAM" id="SSF48150">
    <property type="entry name" value="DNA-glycosylase"/>
    <property type="match status" value="1"/>
</dbReference>
<dbReference type="Gene3D" id="3.30.310.260">
    <property type="match status" value="1"/>
</dbReference>
<dbReference type="InterPro" id="IPR012904">
    <property type="entry name" value="OGG_N"/>
</dbReference>
<gene>
    <name evidence="11" type="ORF">D5281_08875</name>
</gene>
<keyword evidence="5" id="KW-0234">DNA repair</keyword>
<dbReference type="Gene3D" id="1.10.340.30">
    <property type="entry name" value="Hypothetical protein, domain 2"/>
    <property type="match status" value="1"/>
</dbReference>
<reference evidence="11" key="1">
    <citation type="submission" date="2018-09" db="EMBL/GenBank/DDBJ databases">
        <title>Murine metabolic-syndrome-specific gut microbial biobank.</title>
        <authorList>
            <person name="Liu C."/>
        </authorList>
    </citation>
    <scope>NUCLEOTIDE SEQUENCE</scope>
    <source>
        <strain evidence="11">D42-62</strain>
    </source>
</reference>
<dbReference type="InterPro" id="IPR023170">
    <property type="entry name" value="HhH_base_excis_C"/>
</dbReference>
<name>A0A9X5BES2_9FIRM</name>
<sequence>MISVAKENFSIRQICDSGQCFRLRKLNQPAHETGSIKKEEGRWKEPKEAAEAERYGLTAFGRFLEIEERQNEITFHCEEEEFEQIWKGYFDLEEDYGKIIALIDEKDDYLLRAAAFGSGVRILRQDLWEMIVSFIISQQNNIKRIRKCIDYLCERYGEKRKTQSGIVYYDFPTPKALSDVSLEDLYACNLGYRSRYIHETAVSIASGQVDLKALRAMAYEEAKTELMKLHGVGVKVAECICLFALHQTQAFPVDTHIHKVLAKQYPEGFPVQRYKGYEGTLQQYIFYYDIMSVSEESMLAYSTNGEWRS</sequence>
<evidence type="ECO:0000256" key="7">
    <source>
        <dbReference type="ARBA" id="ARBA00023268"/>
    </source>
</evidence>
<dbReference type="InterPro" id="IPR011257">
    <property type="entry name" value="DNA_glycosylase"/>
</dbReference>
<dbReference type="GO" id="GO:0008534">
    <property type="term" value="F:oxidized purine nucleobase lesion DNA N-glycosylase activity"/>
    <property type="evidence" value="ECO:0007669"/>
    <property type="project" value="InterPro"/>
</dbReference>
<accession>A0A9X5BES2</accession>
<organism evidence="11 12">
    <name type="scientific">Parablautia muri</name>
    <dbReference type="NCBI Taxonomy" id="2320879"/>
    <lineage>
        <taxon>Bacteria</taxon>
        <taxon>Bacillati</taxon>
        <taxon>Bacillota</taxon>
        <taxon>Clostridia</taxon>
        <taxon>Lachnospirales</taxon>
        <taxon>Lachnospiraceae</taxon>
        <taxon>Parablautia</taxon>
    </lineage>
</organism>
<evidence type="ECO:0000256" key="8">
    <source>
        <dbReference type="ARBA" id="ARBA00023295"/>
    </source>
</evidence>
<dbReference type="AlphaFoldDB" id="A0A9X5BES2"/>
<dbReference type="Gene3D" id="1.10.1670.10">
    <property type="entry name" value="Helix-hairpin-Helix base-excision DNA repair enzymes (C-terminal)"/>
    <property type="match status" value="1"/>
</dbReference>
<evidence type="ECO:0000313" key="11">
    <source>
        <dbReference type="EMBL" id="NBJ92704.1"/>
    </source>
</evidence>
<dbReference type="GO" id="GO:0140078">
    <property type="term" value="F:class I DNA-(apurinic or apyrimidinic site) endonuclease activity"/>
    <property type="evidence" value="ECO:0007669"/>
    <property type="project" value="UniProtKB-EC"/>
</dbReference>
<dbReference type="GO" id="GO:0006284">
    <property type="term" value="P:base-excision repair"/>
    <property type="evidence" value="ECO:0007669"/>
    <property type="project" value="InterPro"/>
</dbReference>
<dbReference type="RefSeq" id="WP_160559793.1">
    <property type="nucleotide sequence ID" value="NZ_QZDT01000011.1"/>
</dbReference>
<evidence type="ECO:0000256" key="6">
    <source>
        <dbReference type="ARBA" id="ARBA00023239"/>
    </source>
</evidence>
<protein>
    <recommendedName>
        <fullName evidence="2">DNA-(apurinic or apyrimidinic site) lyase</fullName>
        <ecNumber evidence="2">4.2.99.18</ecNumber>
    </recommendedName>
</protein>
<keyword evidence="12" id="KW-1185">Reference proteome</keyword>
<comment type="similarity">
    <text evidence="1">Belongs to the type-1 OGG1 family.</text>
</comment>
<evidence type="ECO:0000256" key="9">
    <source>
        <dbReference type="ARBA" id="ARBA00044632"/>
    </source>
</evidence>
<dbReference type="EC" id="4.2.99.18" evidence="2"/>